<evidence type="ECO:0000313" key="1">
    <source>
        <dbReference type="EMBL" id="CAB3367692.1"/>
    </source>
</evidence>
<protein>
    <recommendedName>
        <fullName evidence="3">Methyltransferase type 11 domain-containing protein</fullName>
    </recommendedName>
</protein>
<sequence length="336" mass="38269">MASCKIVSSLDDARAKFVEIMGSFRSDRERNDFLLWISMEYDNDKCKPGFLNELESVNKPDVDMKLNDIAMDIRKRVPQYSVFPSENLVVPTVGENKDCLPETTVHVDDFLYDDKEVDALVESGELKGHYCLDCGSRNTAPLTFISHSMSREKLNLVYNVMLPPNFTKKSTFNTSNNDSLCSCILDVGSRLGAALYAAYFYTDVQKLIGVEINADLCNLQKEICEKYKLQDRVEIINDDVLNQAQVVKSAQLIILNNPFEFFLEPCEQKKVWRFLKEFTSKGTILICVPALETSFGNLNMKSELKSWVKKREPYNMSAMESDAGEDLANMHMYIVL</sequence>
<reference evidence="1 2" key="1">
    <citation type="submission" date="2020-04" db="EMBL/GenBank/DDBJ databases">
        <authorList>
            <person name="Alioto T."/>
            <person name="Alioto T."/>
            <person name="Gomez Garrido J."/>
        </authorList>
    </citation>
    <scope>NUCLEOTIDE SEQUENCE [LARGE SCALE GENOMIC DNA]</scope>
</reference>
<dbReference type="SUPFAM" id="SSF53335">
    <property type="entry name" value="S-adenosyl-L-methionine-dependent methyltransferases"/>
    <property type="match status" value="1"/>
</dbReference>
<proteinExistence type="predicted"/>
<comment type="caution">
    <text evidence="1">The sequence shown here is derived from an EMBL/GenBank/DDBJ whole genome shotgun (WGS) entry which is preliminary data.</text>
</comment>
<dbReference type="Proteomes" id="UP000494165">
    <property type="component" value="Unassembled WGS sequence"/>
</dbReference>
<dbReference type="InterPro" id="IPR026669">
    <property type="entry name" value="Arsenite_MeTrfase-like"/>
</dbReference>
<dbReference type="PANTHER" id="PTHR43675">
    <property type="entry name" value="ARSENITE METHYLTRANSFERASE"/>
    <property type="match status" value="1"/>
</dbReference>
<dbReference type="PANTHER" id="PTHR43675:SF1">
    <property type="entry name" value="RIKEN CDNA 2700097O09 GENE"/>
    <property type="match status" value="1"/>
</dbReference>
<dbReference type="Gene3D" id="3.40.50.150">
    <property type="entry name" value="Vaccinia Virus protein VP39"/>
    <property type="match status" value="1"/>
</dbReference>
<name>A0A8S1CJA1_9INSE</name>
<keyword evidence="2" id="KW-1185">Reference proteome</keyword>
<dbReference type="EMBL" id="CADEPI010000032">
    <property type="protein sequence ID" value="CAB3367692.1"/>
    <property type="molecule type" value="Genomic_DNA"/>
</dbReference>
<gene>
    <name evidence="1" type="ORF">CLODIP_2_CD02053</name>
</gene>
<dbReference type="GO" id="GO:0008168">
    <property type="term" value="F:methyltransferase activity"/>
    <property type="evidence" value="ECO:0007669"/>
    <property type="project" value="TreeGrafter"/>
</dbReference>
<dbReference type="InterPro" id="IPR029063">
    <property type="entry name" value="SAM-dependent_MTases_sf"/>
</dbReference>
<evidence type="ECO:0008006" key="3">
    <source>
        <dbReference type="Google" id="ProtNLM"/>
    </source>
</evidence>
<dbReference type="OrthoDB" id="15794at2759"/>
<accession>A0A8S1CJA1</accession>
<dbReference type="AlphaFoldDB" id="A0A8S1CJA1"/>
<organism evidence="1 2">
    <name type="scientific">Cloeon dipterum</name>
    <dbReference type="NCBI Taxonomy" id="197152"/>
    <lineage>
        <taxon>Eukaryota</taxon>
        <taxon>Metazoa</taxon>
        <taxon>Ecdysozoa</taxon>
        <taxon>Arthropoda</taxon>
        <taxon>Hexapoda</taxon>
        <taxon>Insecta</taxon>
        <taxon>Pterygota</taxon>
        <taxon>Palaeoptera</taxon>
        <taxon>Ephemeroptera</taxon>
        <taxon>Pisciforma</taxon>
        <taxon>Baetidae</taxon>
        <taxon>Cloeon</taxon>
    </lineage>
</organism>
<evidence type="ECO:0000313" key="2">
    <source>
        <dbReference type="Proteomes" id="UP000494165"/>
    </source>
</evidence>